<proteinExistence type="predicted"/>
<evidence type="ECO:0000313" key="1">
    <source>
        <dbReference type="EMBL" id="GAH71478.1"/>
    </source>
</evidence>
<sequence length="93" mass="10237">MTEEEISKGAVMRRLKKIEGQTRGVQKMIEDGRDCESILTQLAAVRSAVESAGALVLNNYLKFCFAKTGEKEPSDIDSLARALAIWGRVHIGE</sequence>
<dbReference type="GO" id="GO:0046872">
    <property type="term" value="F:metal ion binding"/>
    <property type="evidence" value="ECO:0007669"/>
    <property type="project" value="InterPro"/>
</dbReference>
<dbReference type="InterPro" id="IPR003735">
    <property type="entry name" value="Metal_Tscrpt_repr"/>
</dbReference>
<dbReference type="PANTHER" id="PTHR33677:SF5">
    <property type="entry name" value="TRANSCRIPTIONAL REPRESSOR FRMR"/>
    <property type="match status" value="1"/>
</dbReference>
<dbReference type="EMBL" id="BARU01035124">
    <property type="protein sequence ID" value="GAH71478.1"/>
    <property type="molecule type" value="Genomic_DNA"/>
</dbReference>
<comment type="caution">
    <text evidence="1">The sequence shown here is derived from an EMBL/GenBank/DDBJ whole genome shotgun (WGS) entry which is preliminary data.</text>
</comment>
<gene>
    <name evidence="1" type="ORF">S03H2_55030</name>
</gene>
<protein>
    <recommendedName>
        <fullName evidence="2">Transcriptional regulator</fullName>
    </recommendedName>
</protein>
<dbReference type="Gene3D" id="1.20.58.1000">
    <property type="entry name" value="Metal-sensitive repressor, helix protomer"/>
    <property type="match status" value="1"/>
</dbReference>
<reference evidence="1" key="1">
    <citation type="journal article" date="2014" name="Front. Microbiol.">
        <title>High frequency of phylogenetically diverse reductive dehalogenase-homologous genes in deep subseafloor sedimentary metagenomes.</title>
        <authorList>
            <person name="Kawai M."/>
            <person name="Futagami T."/>
            <person name="Toyoda A."/>
            <person name="Takaki Y."/>
            <person name="Nishi S."/>
            <person name="Hori S."/>
            <person name="Arai W."/>
            <person name="Tsubouchi T."/>
            <person name="Morono Y."/>
            <person name="Uchiyama I."/>
            <person name="Ito T."/>
            <person name="Fujiyama A."/>
            <person name="Inagaki F."/>
            <person name="Takami H."/>
        </authorList>
    </citation>
    <scope>NUCLEOTIDE SEQUENCE</scope>
    <source>
        <strain evidence="1">Expedition CK06-06</strain>
    </source>
</reference>
<dbReference type="InterPro" id="IPR038390">
    <property type="entry name" value="Metal_Tscrpt_repr_sf"/>
</dbReference>
<dbReference type="AlphaFoldDB" id="X1JNX5"/>
<accession>X1JNX5</accession>
<dbReference type="GO" id="GO:0006355">
    <property type="term" value="P:regulation of DNA-templated transcription"/>
    <property type="evidence" value="ECO:0007669"/>
    <property type="project" value="InterPro"/>
</dbReference>
<organism evidence="1">
    <name type="scientific">marine sediment metagenome</name>
    <dbReference type="NCBI Taxonomy" id="412755"/>
    <lineage>
        <taxon>unclassified sequences</taxon>
        <taxon>metagenomes</taxon>
        <taxon>ecological metagenomes</taxon>
    </lineage>
</organism>
<name>X1JNX5_9ZZZZ</name>
<evidence type="ECO:0008006" key="2">
    <source>
        <dbReference type="Google" id="ProtNLM"/>
    </source>
</evidence>
<dbReference type="Pfam" id="PF02583">
    <property type="entry name" value="Trns_repr_metal"/>
    <property type="match status" value="1"/>
</dbReference>
<dbReference type="PANTHER" id="PTHR33677">
    <property type="entry name" value="TRANSCRIPTIONAL REPRESSOR FRMR-RELATED"/>
    <property type="match status" value="1"/>
</dbReference>
<dbReference type="CDD" id="cd10148">
    <property type="entry name" value="CsoR-like_DUF156"/>
    <property type="match status" value="1"/>
</dbReference>
<dbReference type="GO" id="GO:0003677">
    <property type="term" value="F:DNA binding"/>
    <property type="evidence" value="ECO:0007669"/>
    <property type="project" value="InterPro"/>
</dbReference>